<protein>
    <submittedName>
        <fullName evidence="3">DUF2752 domain-containing protein</fullName>
    </submittedName>
</protein>
<proteinExistence type="predicted"/>
<dbReference type="Proteomes" id="UP000589552">
    <property type="component" value="Unassembled WGS sequence"/>
</dbReference>
<feature type="region of interest" description="Disordered" evidence="1">
    <location>
        <begin position="1"/>
        <end position="37"/>
    </location>
</feature>
<comment type="caution">
    <text evidence="3">The sequence shown here is derived from an EMBL/GenBank/DDBJ whole genome shotgun (WGS) entry which is preliminary data.</text>
</comment>
<feature type="compositionally biased region" description="Basic and acidic residues" evidence="1">
    <location>
        <begin position="1"/>
        <end position="32"/>
    </location>
</feature>
<dbReference type="AlphaFoldDB" id="A0A7X9SYL8"/>
<keyword evidence="2" id="KW-0472">Membrane</keyword>
<organism evidence="3 4">
    <name type="scientific">Corynebacterium xerosis</name>
    <dbReference type="NCBI Taxonomy" id="1725"/>
    <lineage>
        <taxon>Bacteria</taxon>
        <taxon>Bacillati</taxon>
        <taxon>Actinomycetota</taxon>
        <taxon>Actinomycetes</taxon>
        <taxon>Mycobacteriales</taxon>
        <taxon>Corynebacteriaceae</taxon>
        <taxon>Corynebacterium</taxon>
    </lineage>
</organism>
<evidence type="ECO:0000313" key="4">
    <source>
        <dbReference type="Proteomes" id="UP000589552"/>
    </source>
</evidence>
<feature type="transmembrane region" description="Helical" evidence="2">
    <location>
        <begin position="114"/>
        <end position="134"/>
    </location>
</feature>
<keyword evidence="2" id="KW-0812">Transmembrane</keyword>
<name>A0A7X9SYL8_9CORY</name>
<reference evidence="3 4" key="1">
    <citation type="submission" date="2020-04" db="EMBL/GenBank/DDBJ databases">
        <authorList>
            <person name="Hitch T.C.A."/>
            <person name="Wylensek D."/>
            <person name="Clavel T."/>
        </authorList>
    </citation>
    <scope>NUCLEOTIDE SEQUENCE [LARGE SCALE GENOMIC DNA]</scope>
    <source>
        <strain evidence="3 4">BL-383-APC-2I</strain>
    </source>
</reference>
<dbReference type="Pfam" id="PF10825">
    <property type="entry name" value="DUF2752"/>
    <property type="match status" value="1"/>
</dbReference>
<dbReference type="EMBL" id="JABAGA010000008">
    <property type="protein sequence ID" value="NMF10228.1"/>
    <property type="molecule type" value="Genomic_DNA"/>
</dbReference>
<sequence length="179" mass="18906">MVERDARGQGPEHRQAHGHVCSDAHDHAHDHAPGGAVSVSDRAGTWFATSPAGPLLVAAGAVSGCAALAVADPTTPGGPTPVCPTKALLGITCPGCGTARMLYSLTHFDLTGAIRYNAIALVAVVLLAWAWVVWMARTMGARLPNWTSWRWLPHVTIAVLVIWTVVRLLPFAPFTALHV</sequence>
<feature type="transmembrane region" description="Helical" evidence="2">
    <location>
        <begin position="154"/>
        <end position="177"/>
    </location>
</feature>
<keyword evidence="2" id="KW-1133">Transmembrane helix</keyword>
<gene>
    <name evidence="3" type="ORF">HF852_11585</name>
</gene>
<dbReference type="InterPro" id="IPR021215">
    <property type="entry name" value="DUF2752"/>
</dbReference>
<accession>A0A7X9SYL8</accession>
<evidence type="ECO:0000256" key="2">
    <source>
        <dbReference type="SAM" id="Phobius"/>
    </source>
</evidence>
<evidence type="ECO:0000313" key="3">
    <source>
        <dbReference type="EMBL" id="NMF10228.1"/>
    </source>
</evidence>
<evidence type="ECO:0000256" key="1">
    <source>
        <dbReference type="SAM" id="MobiDB-lite"/>
    </source>
</evidence>